<sequence>MNVANGREQASCSSRVGDLGENHVHNRQGSTNGCRVNVGHLPVLCNVPSSGANLSHTHEFTNRNFDQCHGNALGDLDLPRFSDCHKQNVVHFLAELDGYFDLKSVPESLKLPLAMKAVTDCYTKQWCTAIYKDLADYEHFKRALTDLLWSPQIQSRTRCAVYQDRYDKNRAETMSAHFLRYSVMAAHLSPRLSELDLIDAISGHFPPYVQRAILSANVRTIQEALSF</sequence>
<evidence type="ECO:0000313" key="2">
    <source>
        <dbReference type="EMBL" id="KDR18811.1"/>
    </source>
</evidence>
<dbReference type="AlphaFoldDB" id="A0A067R8F4"/>
<feature type="region of interest" description="Disordered" evidence="1">
    <location>
        <begin position="1"/>
        <end position="24"/>
    </location>
</feature>
<name>A0A067R8F4_ZOONE</name>
<evidence type="ECO:0000256" key="1">
    <source>
        <dbReference type="SAM" id="MobiDB-lite"/>
    </source>
</evidence>
<evidence type="ECO:0000313" key="3">
    <source>
        <dbReference type="Proteomes" id="UP000027135"/>
    </source>
</evidence>
<protein>
    <submittedName>
        <fullName evidence="2">Uncharacterized protein</fullName>
    </submittedName>
</protein>
<accession>A0A067R8F4</accession>
<keyword evidence="3" id="KW-1185">Reference proteome</keyword>
<dbReference type="InParanoid" id="A0A067R8F4"/>
<proteinExistence type="predicted"/>
<reference evidence="2 3" key="1">
    <citation type="journal article" date="2014" name="Nat. Commun.">
        <title>Molecular traces of alternative social organization in a termite genome.</title>
        <authorList>
            <person name="Terrapon N."/>
            <person name="Li C."/>
            <person name="Robertson H.M."/>
            <person name="Ji L."/>
            <person name="Meng X."/>
            <person name="Booth W."/>
            <person name="Chen Z."/>
            <person name="Childers C.P."/>
            <person name="Glastad K.M."/>
            <person name="Gokhale K."/>
            <person name="Gowin J."/>
            <person name="Gronenberg W."/>
            <person name="Hermansen R.A."/>
            <person name="Hu H."/>
            <person name="Hunt B.G."/>
            <person name="Huylmans A.K."/>
            <person name="Khalil S.M."/>
            <person name="Mitchell R.D."/>
            <person name="Munoz-Torres M.C."/>
            <person name="Mustard J.A."/>
            <person name="Pan H."/>
            <person name="Reese J.T."/>
            <person name="Scharf M.E."/>
            <person name="Sun F."/>
            <person name="Vogel H."/>
            <person name="Xiao J."/>
            <person name="Yang W."/>
            <person name="Yang Z."/>
            <person name="Yang Z."/>
            <person name="Zhou J."/>
            <person name="Zhu J."/>
            <person name="Brent C.S."/>
            <person name="Elsik C.G."/>
            <person name="Goodisman M.A."/>
            <person name="Liberles D.A."/>
            <person name="Roe R.M."/>
            <person name="Vargo E.L."/>
            <person name="Vilcinskas A."/>
            <person name="Wang J."/>
            <person name="Bornberg-Bauer E."/>
            <person name="Korb J."/>
            <person name="Zhang G."/>
            <person name="Liebig J."/>
        </authorList>
    </citation>
    <scope>NUCLEOTIDE SEQUENCE [LARGE SCALE GENOMIC DNA]</scope>
    <source>
        <tissue evidence="2">Whole organism</tissue>
    </source>
</reference>
<organism evidence="2 3">
    <name type="scientific">Zootermopsis nevadensis</name>
    <name type="common">Dampwood termite</name>
    <dbReference type="NCBI Taxonomy" id="136037"/>
    <lineage>
        <taxon>Eukaryota</taxon>
        <taxon>Metazoa</taxon>
        <taxon>Ecdysozoa</taxon>
        <taxon>Arthropoda</taxon>
        <taxon>Hexapoda</taxon>
        <taxon>Insecta</taxon>
        <taxon>Pterygota</taxon>
        <taxon>Neoptera</taxon>
        <taxon>Polyneoptera</taxon>
        <taxon>Dictyoptera</taxon>
        <taxon>Blattodea</taxon>
        <taxon>Blattoidea</taxon>
        <taxon>Termitoidae</taxon>
        <taxon>Termopsidae</taxon>
        <taxon>Zootermopsis</taxon>
    </lineage>
</organism>
<dbReference type="Proteomes" id="UP000027135">
    <property type="component" value="Unassembled WGS sequence"/>
</dbReference>
<gene>
    <name evidence="2" type="ORF">L798_07074</name>
</gene>
<dbReference type="EMBL" id="KK852670">
    <property type="protein sequence ID" value="KDR18811.1"/>
    <property type="molecule type" value="Genomic_DNA"/>
</dbReference>